<dbReference type="FunFam" id="2.30.29.30:FF:000025">
    <property type="entry name" value="Phosphoinositide phospholipase C"/>
    <property type="match status" value="1"/>
</dbReference>
<dbReference type="Gene3D" id="3.20.20.190">
    <property type="entry name" value="Phosphatidylinositol (PI) phosphodiesterase"/>
    <property type="match status" value="1"/>
</dbReference>
<dbReference type="InterPro" id="IPR001711">
    <property type="entry name" value="PLipase_C_Pinositol-sp_Y"/>
</dbReference>
<proteinExistence type="predicted"/>
<evidence type="ECO:0000259" key="6">
    <source>
        <dbReference type="PROSITE" id="PS50003"/>
    </source>
</evidence>
<dbReference type="PROSITE" id="PS50003">
    <property type="entry name" value="PH_DOMAIN"/>
    <property type="match status" value="1"/>
</dbReference>
<dbReference type="Gene3D" id="1.10.238.10">
    <property type="entry name" value="EF-hand"/>
    <property type="match status" value="2"/>
</dbReference>
<dbReference type="InParanoid" id="A7RPQ0"/>
<feature type="domain" description="PI-PLC Y-box" evidence="8">
    <location>
        <begin position="492"/>
        <end position="608"/>
    </location>
</feature>
<dbReference type="InterPro" id="IPR015359">
    <property type="entry name" value="PLC_EF-hand-like"/>
</dbReference>
<dbReference type="GO" id="GO:0051209">
    <property type="term" value="P:release of sequestered calcium ion into cytosol"/>
    <property type="evidence" value="ECO:0000318"/>
    <property type="project" value="GO_Central"/>
</dbReference>
<feature type="non-terminal residue" evidence="9">
    <location>
        <position position="1"/>
    </location>
</feature>
<feature type="domain" description="PH" evidence="6">
    <location>
        <begin position="22"/>
        <end position="131"/>
    </location>
</feature>
<dbReference type="STRING" id="45351.A7RPQ0"/>
<dbReference type="PANTHER" id="PTHR10336">
    <property type="entry name" value="PHOSPHOINOSITIDE-SPECIFIC PHOSPHOLIPASE C FAMILY PROTEIN"/>
    <property type="match status" value="1"/>
</dbReference>
<evidence type="ECO:0000259" key="8">
    <source>
        <dbReference type="PROSITE" id="PS50008"/>
    </source>
</evidence>
<dbReference type="Gene3D" id="2.30.29.30">
    <property type="entry name" value="Pleckstrin-homology domain (PH domain)/Phosphotyrosine-binding domain (PTB)"/>
    <property type="match status" value="1"/>
</dbReference>
<dbReference type="Pfam" id="PF09279">
    <property type="entry name" value="EF-hand_like"/>
    <property type="match status" value="1"/>
</dbReference>
<keyword evidence="4" id="KW-0443">Lipid metabolism</keyword>
<dbReference type="InterPro" id="IPR001849">
    <property type="entry name" value="PH_domain"/>
</dbReference>
<keyword evidence="10" id="KW-1185">Reference proteome</keyword>
<evidence type="ECO:0000256" key="4">
    <source>
        <dbReference type="RuleBase" id="RU361133"/>
    </source>
</evidence>
<comment type="subcellular location">
    <subcellularLocation>
        <location evidence="1">Cytoplasm</location>
    </subcellularLocation>
</comment>
<dbReference type="InterPro" id="IPR011993">
    <property type="entry name" value="PH-like_dom_sf"/>
</dbReference>
<dbReference type="SUPFAM" id="SSF49562">
    <property type="entry name" value="C2 domain (Calcium/lipid-binding domain, CaLB)"/>
    <property type="match status" value="1"/>
</dbReference>
<evidence type="ECO:0000313" key="10">
    <source>
        <dbReference type="Proteomes" id="UP000001593"/>
    </source>
</evidence>
<dbReference type="GO" id="GO:0005737">
    <property type="term" value="C:cytoplasm"/>
    <property type="evidence" value="ECO:0007669"/>
    <property type="project" value="UniProtKB-SubCell"/>
</dbReference>
<keyword evidence="2" id="KW-0963">Cytoplasm</keyword>
<dbReference type="InterPro" id="IPR001192">
    <property type="entry name" value="PI-PLC_fam"/>
</dbReference>
<gene>
    <name evidence="9" type="ORF">NEMVEDRAFT_v1g89019</name>
</gene>
<dbReference type="PRINTS" id="PR00390">
    <property type="entry name" value="PHPHLIPASEC"/>
</dbReference>
<feature type="domain" description="C2" evidence="7">
    <location>
        <begin position="608"/>
        <end position="736"/>
    </location>
</feature>
<dbReference type="CDD" id="cd13364">
    <property type="entry name" value="PH_PLC_eta"/>
    <property type="match status" value="1"/>
</dbReference>
<organism evidence="9 10">
    <name type="scientific">Nematostella vectensis</name>
    <name type="common">Starlet sea anemone</name>
    <dbReference type="NCBI Taxonomy" id="45351"/>
    <lineage>
        <taxon>Eukaryota</taxon>
        <taxon>Metazoa</taxon>
        <taxon>Cnidaria</taxon>
        <taxon>Anthozoa</taxon>
        <taxon>Hexacorallia</taxon>
        <taxon>Actiniaria</taxon>
        <taxon>Edwardsiidae</taxon>
        <taxon>Nematostella</taxon>
    </lineage>
</organism>
<dbReference type="CDD" id="cd08597">
    <property type="entry name" value="PI-PLCc_PRIP_metazoa"/>
    <property type="match status" value="1"/>
</dbReference>
<dbReference type="InterPro" id="IPR017946">
    <property type="entry name" value="PLC-like_Pdiesterase_TIM-brl"/>
</dbReference>
<dbReference type="FunFam" id="3.20.20.190:FF:000001">
    <property type="entry name" value="Phosphoinositide phospholipase C"/>
    <property type="match status" value="1"/>
</dbReference>
<dbReference type="PANTHER" id="PTHR10336:SF196">
    <property type="entry name" value="PHOSPHOINOSITIDE PHOSPHOLIPASE C"/>
    <property type="match status" value="1"/>
</dbReference>
<evidence type="ECO:0000256" key="1">
    <source>
        <dbReference type="ARBA" id="ARBA00004496"/>
    </source>
</evidence>
<dbReference type="GO" id="GO:0032228">
    <property type="term" value="P:regulation of synaptic transmission, GABAergic"/>
    <property type="evidence" value="ECO:0000318"/>
    <property type="project" value="GO_Central"/>
</dbReference>
<sequence length="973" mass="110721">KSVSFSSRPEDKKIINAADCLTFMQNGCELMKIRSNSRQYQRFFAIDEDFSTLRWKPSSKKPEKAKISMDTVREIRSGKNTEIFREMDRDDIQEDCAFSIIYGDNFDTLNLVAYSPDEANIWVTGLRCLVDSEKDPLQLITIDSLTLHTWLKEQFVLADMGGKGRLNEIEVLTVLRQLKVQIPEVIVKQRFKATAVSSAPQKNSLSREEFLSFYKELTTRPEIYFLLARYASNNDYLTTDDLLLFLESEQGITRAGKHYCLEIISRCEPTEEGRKKKCLGIDGFTQYLMESDCDIFDPDQQNICQDMTQPLSHYFIASSHNTYLLDNQLSGRSSIEGYIAALQQGCRCVELDCWDGPYDEPIIYHGHTLTSKIMFKETVEAIEEHAFDVSPYPVILSIENHCCVKQQQIMAKYLKEILKDKLYTEAPGEDETFLPSPEALKGRILIKNKKLPASIDNDEEAGEVSEEDEYVEENGHDANKNPRKTTKLARELSDLVSLCKSVTFQDFQYSADNQKFWELCSLNEALARRLGNAYPEEFVNYNKRCLSRIYPSGKRVGSSNYNPQDMWNCGCQLVALNYQTPGIMMHVNSGKFLENGECGYVLKPSVMRDEIAYFNPNTKDAIPGISPQIVQIKVISGQQFPKPKGSTAKGDVIDPYVTIEVFGIPSDIAQERTRTVPHNGFNPVFDETFEFHINLPEIALFRFVVQDDDFIGDGFIGQYTIPLNCMQQGDRHLRLLAFDGDPLDSATLFVHVTIASINEAGQRQRKHSLRKSKKGREYTSMKTVGVKAVDETFKNAIQPLRDGADLRENLQTSLANFKEICGVAPRSNLKQCIRLLSSRLEPGPEGTTLELVLKDELYPYFEALGCVPEMMKKALLSMEQVVQDSKNLIENADSIYERVVHCQQAGMEWHEDLYNTCTKDGLKGKRLNKALESFAWNIRVLKGQAELLLAAKQECQDYLRQVSGFYILRVCAE</sequence>
<dbReference type="GO" id="GO:0004435">
    <property type="term" value="F:phosphatidylinositol-4,5-bisphosphate phospholipase C activity"/>
    <property type="evidence" value="ECO:0000318"/>
    <property type="project" value="GO_Central"/>
</dbReference>
<dbReference type="CDD" id="cd00275">
    <property type="entry name" value="C2_PLC_like"/>
    <property type="match status" value="1"/>
</dbReference>
<evidence type="ECO:0000259" key="7">
    <source>
        <dbReference type="PROSITE" id="PS50004"/>
    </source>
</evidence>
<dbReference type="GO" id="GO:0048015">
    <property type="term" value="P:phosphatidylinositol-mediated signaling"/>
    <property type="evidence" value="ECO:0000318"/>
    <property type="project" value="GO_Central"/>
</dbReference>
<feature type="compositionally biased region" description="Acidic residues" evidence="5">
    <location>
        <begin position="456"/>
        <end position="472"/>
    </location>
</feature>
<evidence type="ECO:0000256" key="2">
    <source>
        <dbReference type="ARBA" id="ARBA00022490"/>
    </source>
</evidence>
<protein>
    <recommendedName>
        <fullName evidence="4">Phosphoinositide phospholipase C</fullName>
        <ecNumber evidence="4">3.1.4.11</ecNumber>
    </recommendedName>
</protein>
<evidence type="ECO:0000256" key="5">
    <source>
        <dbReference type="SAM" id="MobiDB-lite"/>
    </source>
</evidence>
<dbReference type="GO" id="GO:0016042">
    <property type="term" value="P:lipid catabolic process"/>
    <property type="evidence" value="ECO:0007669"/>
    <property type="project" value="UniProtKB-KW"/>
</dbReference>
<dbReference type="OMA" id="MRTSWIS"/>
<keyword evidence="4" id="KW-0442">Lipid degradation</keyword>
<feature type="region of interest" description="Disordered" evidence="5">
    <location>
        <begin position="456"/>
        <end position="484"/>
    </location>
</feature>
<keyword evidence="3" id="KW-0807">Transducer</keyword>
<dbReference type="SUPFAM" id="SSF47473">
    <property type="entry name" value="EF-hand"/>
    <property type="match status" value="1"/>
</dbReference>
<dbReference type="PROSITE" id="PS50007">
    <property type="entry name" value="PIPLC_X_DOMAIN"/>
    <property type="match status" value="1"/>
</dbReference>
<dbReference type="SUPFAM" id="SSF51695">
    <property type="entry name" value="PLC-like phosphodiesterases"/>
    <property type="match status" value="1"/>
</dbReference>
<dbReference type="EMBL" id="DS469526">
    <property type="protein sequence ID" value="EDO46546.1"/>
    <property type="molecule type" value="Genomic_DNA"/>
</dbReference>
<dbReference type="SMART" id="SM00148">
    <property type="entry name" value="PLCXc"/>
    <property type="match status" value="1"/>
</dbReference>
<dbReference type="CDD" id="cd16206">
    <property type="entry name" value="EFh_PRIP"/>
    <property type="match status" value="1"/>
</dbReference>
<dbReference type="Gene3D" id="2.60.40.150">
    <property type="entry name" value="C2 domain"/>
    <property type="match status" value="1"/>
</dbReference>
<evidence type="ECO:0000313" key="9">
    <source>
        <dbReference type="EMBL" id="EDO46546.1"/>
    </source>
</evidence>
<dbReference type="InterPro" id="IPR035892">
    <property type="entry name" value="C2_domain_sf"/>
</dbReference>
<dbReference type="PhylomeDB" id="A7RPQ0"/>
<dbReference type="FunFam" id="1.10.238.10:FF:000005">
    <property type="entry name" value="Phosphoinositide phospholipase C"/>
    <property type="match status" value="1"/>
</dbReference>
<evidence type="ECO:0000256" key="3">
    <source>
        <dbReference type="ARBA" id="ARBA00023224"/>
    </source>
</evidence>
<dbReference type="GO" id="GO:0007214">
    <property type="term" value="P:gamma-aminobutyric acid signaling pathway"/>
    <property type="evidence" value="ECO:0000318"/>
    <property type="project" value="GO_Central"/>
</dbReference>
<dbReference type="HOGENOM" id="CLU_002738_0_1_1"/>
<dbReference type="SMART" id="SM00149">
    <property type="entry name" value="PLCYc"/>
    <property type="match status" value="1"/>
</dbReference>
<dbReference type="AlphaFoldDB" id="A7RPQ0"/>
<dbReference type="InterPro" id="IPR000909">
    <property type="entry name" value="PLipase_C_PInositol-sp_X_dom"/>
</dbReference>
<dbReference type="GO" id="GO:0046488">
    <property type="term" value="P:phosphatidylinositol metabolic process"/>
    <property type="evidence" value="ECO:0000318"/>
    <property type="project" value="GO_Central"/>
</dbReference>
<dbReference type="EC" id="3.1.4.11" evidence="4"/>
<dbReference type="eggNOG" id="KOG0169">
    <property type="taxonomic scope" value="Eukaryota"/>
</dbReference>
<dbReference type="InterPro" id="IPR000008">
    <property type="entry name" value="C2_dom"/>
</dbReference>
<dbReference type="InterPro" id="IPR011992">
    <property type="entry name" value="EF-hand-dom_pair"/>
</dbReference>
<keyword evidence="4" id="KW-0378">Hydrolase</keyword>
<dbReference type="SUPFAM" id="SSF50729">
    <property type="entry name" value="PH domain-like"/>
    <property type="match status" value="1"/>
</dbReference>
<dbReference type="Proteomes" id="UP000001593">
    <property type="component" value="Unassembled WGS sequence"/>
</dbReference>
<dbReference type="Pfam" id="PF00388">
    <property type="entry name" value="PI-PLC-X"/>
    <property type="match status" value="1"/>
</dbReference>
<comment type="catalytic activity">
    <reaction evidence="4">
        <text>a 1,2-diacyl-sn-glycero-3-phospho-(1D-myo-inositol-4,5-bisphosphate) + H2O = 1D-myo-inositol 1,4,5-trisphosphate + a 1,2-diacyl-sn-glycerol + H(+)</text>
        <dbReference type="Rhea" id="RHEA:33179"/>
        <dbReference type="ChEBI" id="CHEBI:15377"/>
        <dbReference type="ChEBI" id="CHEBI:15378"/>
        <dbReference type="ChEBI" id="CHEBI:17815"/>
        <dbReference type="ChEBI" id="CHEBI:58456"/>
        <dbReference type="ChEBI" id="CHEBI:203600"/>
        <dbReference type="EC" id="3.1.4.11"/>
    </reaction>
</comment>
<name>A7RPQ0_NEMVE</name>
<dbReference type="PROSITE" id="PS50008">
    <property type="entry name" value="PIPLC_Y_DOMAIN"/>
    <property type="match status" value="1"/>
</dbReference>
<dbReference type="Pfam" id="PF16457">
    <property type="entry name" value="PH_12"/>
    <property type="match status" value="1"/>
</dbReference>
<accession>A7RPQ0</accession>
<dbReference type="PROSITE" id="PS50004">
    <property type="entry name" value="C2"/>
    <property type="match status" value="1"/>
</dbReference>
<dbReference type="Pfam" id="PF00168">
    <property type="entry name" value="C2"/>
    <property type="match status" value="1"/>
</dbReference>
<dbReference type="SMART" id="SM00239">
    <property type="entry name" value="C2"/>
    <property type="match status" value="1"/>
</dbReference>
<dbReference type="Pfam" id="PF00387">
    <property type="entry name" value="PI-PLC-Y"/>
    <property type="match status" value="1"/>
</dbReference>
<reference evidence="9 10" key="1">
    <citation type="journal article" date="2007" name="Science">
        <title>Sea anemone genome reveals ancestral eumetazoan gene repertoire and genomic organization.</title>
        <authorList>
            <person name="Putnam N.H."/>
            <person name="Srivastava M."/>
            <person name="Hellsten U."/>
            <person name="Dirks B."/>
            <person name="Chapman J."/>
            <person name="Salamov A."/>
            <person name="Terry A."/>
            <person name="Shapiro H."/>
            <person name="Lindquist E."/>
            <person name="Kapitonov V.V."/>
            <person name="Jurka J."/>
            <person name="Genikhovich G."/>
            <person name="Grigoriev I.V."/>
            <person name="Lucas S.M."/>
            <person name="Steele R.E."/>
            <person name="Finnerty J.R."/>
            <person name="Technau U."/>
            <person name="Martindale M.Q."/>
            <person name="Rokhsar D.S."/>
        </authorList>
    </citation>
    <scope>NUCLEOTIDE SEQUENCE [LARGE SCALE GENOMIC DNA]</scope>
    <source>
        <strain evidence="10">CH2 X CH6</strain>
    </source>
</reference>